<proteinExistence type="predicted"/>
<comment type="caution">
    <text evidence="3">The sequence shown here is derived from an EMBL/GenBank/DDBJ whole genome shotgun (WGS) entry which is preliminary data.</text>
</comment>
<dbReference type="AlphaFoldDB" id="A0A2M9BZH7"/>
<keyword evidence="4" id="KW-1185">Reference proteome</keyword>
<dbReference type="GO" id="GO:0003838">
    <property type="term" value="F:sterol 24-C-methyltransferase activity"/>
    <property type="evidence" value="ECO:0007669"/>
    <property type="project" value="TreeGrafter"/>
</dbReference>
<dbReference type="Proteomes" id="UP000230161">
    <property type="component" value="Unassembled WGS sequence"/>
</dbReference>
<evidence type="ECO:0000256" key="1">
    <source>
        <dbReference type="ARBA" id="ARBA00022679"/>
    </source>
</evidence>
<sequence length="268" mass="29246">MAIQERYTHGHHESVLRSHSWRTVENSAAYLAPRLRSGQDVLDVGSGPGTLSVSLASYVSPGRVVGVDSSDDIVEQARAFAESAGVDNVTFQTGNAYALDIEDDTFDVVHAHQVLQHVADPVAVLKEMRRVVKPGGIVAARDVDYAGTIWYPQIDALDRWQDTLLEVHRANGGDPRAGRMIKSWALDAGFSSVESSASIWSFASDAEREWWGGSWAERVLESDFAPRSIELGLATLDDLRTMSAGWLEWVAAANGTFLMPHGEIIAVK</sequence>
<dbReference type="Pfam" id="PF13847">
    <property type="entry name" value="Methyltransf_31"/>
    <property type="match status" value="1"/>
</dbReference>
<dbReference type="SUPFAM" id="SSF53335">
    <property type="entry name" value="S-adenosyl-L-methionine-dependent methyltransferases"/>
    <property type="match status" value="1"/>
</dbReference>
<dbReference type="GO" id="GO:0016126">
    <property type="term" value="P:sterol biosynthetic process"/>
    <property type="evidence" value="ECO:0007669"/>
    <property type="project" value="TreeGrafter"/>
</dbReference>
<evidence type="ECO:0000259" key="2">
    <source>
        <dbReference type="Pfam" id="PF13847"/>
    </source>
</evidence>
<feature type="domain" description="Methyltransferase" evidence="2">
    <location>
        <begin position="36"/>
        <end position="144"/>
    </location>
</feature>
<reference evidence="3 4" key="1">
    <citation type="submission" date="2017-11" db="EMBL/GenBank/DDBJ databases">
        <title>Genomic Encyclopedia of Archaeal and Bacterial Type Strains, Phase II (KMG-II): From Individual Species to Whole Genera.</title>
        <authorList>
            <person name="Goeker M."/>
        </authorList>
    </citation>
    <scope>NUCLEOTIDE SEQUENCE [LARGE SCALE GENOMIC DNA]</scope>
    <source>
        <strain evidence="3 4">DSM 25625</strain>
    </source>
</reference>
<dbReference type="CDD" id="cd02440">
    <property type="entry name" value="AdoMet_MTases"/>
    <property type="match status" value="1"/>
</dbReference>
<protein>
    <submittedName>
        <fullName evidence="3">Methyltransferase family protein</fullName>
    </submittedName>
</protein>
<keyword evidence="1 3" id="KW-0808">Transferase</keyword>
<dbReference type="PANTHER" id="PTHR44068:SF1">
    <property type="entry name" value="HYPOTHETICAL LOC100005854"/>
    <property type="match status" value="1"/>
</dbReference>
<dbReference type="RefSeq" id="WP_100343964.1">
    <property type="nucleotide sequence ID" value="NZ_PGFB01000002.1"/>
</dbReference>
<dbReference type="InterPro" id="IPR025714">
    <property type="entry name" value="Methyltranfer_dom"/>
</dbReference>
<accession>A0A2M9BZH7</accession>
<dbReference type="InterPro" id="IPR029063">
    <property type="entry name" value="SAM-dependent_MTases_sf"/>
</dbReference>
<organism evidence="3 4">
    <name type="scientific">Compostimonas suwonensis</name>
    <dbReference type="NCBI Taxonomy" id="1048394"/>
    <lineage>
        <taxon>Bacteria</taxon>
        <taxon>Bacillati</taxon>
        <taxon>Actinomycetota</taxon>
        <taxon>Actinomycetes</taxon>
        <taxon>Micrococcales</taxon>
        <taxon>Microbacteriaceae</taxon>
        <taxon>Compostimonas</taxon>
    </lineage>
</organism>
<dbReference type="GO" id="GO:0032259">
    <property type="term" value="P:methylation"/>
    <property type="evidence" value="ECO:0007669"/>
    <property type="project" value="UniProtKB-KW"/>
</dbReference>
<dbReference type="PANTHER" id="PTHR44068">
    <property type="entry name" value="ZGC:194242"/>
    <property type="match status" value="1"/>
</dbReference>
<dbReference type="EMBL" id="PGFB01000002">
    <property type="protein sequence ID" value="PJJ63470.1"/>
    <property type="molecule type" value="Genomic_DNA"/>
</dbReference>
<evidence type="ECO:0000313" key="3">
    <source>
        <dbReference type="EMBL" id="PJJ63470.1"/>
    </source>
</evidence>
<name>A0A2M9BZH7_9MICO</name>
<dbReference type="InterPro" id="IPR050447">
    <property type="entry name" value="Erg6_SMT_methyltransf"/>
</dbReference>
<dbReference type="OrthoDB" id="9795634at2"/>
<gene>
    <name evidence="3" type="ORF">CLV54_1136</name>
</gene>
<dbReference type="Gene3D" id="3.40.50.150">
    <property type="entry name" value="Vaccinia Virus protein VP39"/>
    <property type="match status" value="1"/>
</dbReference>
<evidence type="ECO:0000313" key="4">
    <source>
        <dbReference type="Proteomes" id="UP000230161"/>
    </source>
</evidence>
<keyword evidence="3" id="KW-0489">Methyltransferase</keyword>